<evidence type="ECO:0000313" key="8">
    <source>
        <dbReference type="EMBL" id="SUA74947.1"/>
    </source>
</evidence>
<evidence type="ECO:0000256" key="1">
    <source>
        <dbReference type="ARBA" id="ARBA00007664"/>
    </source>
</evidence>
<dbReference type="EMBL" id="UGRY01000002">
    <property type="protein sequence ID" value="SUA74947.1"/>
    <property type="molecule type" value="Genomic_DNA"/>
</dbReference>
<dbReference type="GeneID" id="80336762"/>
<dbReference type="SUPFAM" id="SSF50494">
    <property type="entry name" value="Trypsin-like serine proteases"/>
    <property type="match status" value="1"/>
</dbReference>
<evidence type="ECO:0000313" key="10">
    <source>
        <dbReference type="Proteomes" id="UP000317039"/>
    </source>
</evidence>
<dbReference type="GO" id="GO:0004252">
    <property type="term" value="F:serine-type endopeptidase activity"/>
    <property type="evidence" value="ECO:0007669"/>
    <property type="project" value="InterPro"/>
</dbReference>
<dbReference type="GO" id="GO:0006508">
    <property type="term" value="P:proteolysis"/>
    <property type="evidence" value="ECO:0007669"/>
    <property type="project" value="UniProtKB-KW"/>
</dbReference>
<evidence type="ECO:0000256" key="4">
    <source>
        <dbReference type="ARBA" id="ARBA00022825"/>
    </source>
</evidence>
<organism evidence="8 9">
    <name type="scientific">Nocardia otitidiscaviarum</name>
    <dbReference type="NCBI Taxonomy" id="1823"/>
    <lineage>
        <taxon>Bacteria</taxon>
        <taxon>Bacillati</taxon>
        <taxon>Actinomycetota</taxon>
        <taxon>Actinomycetes</taxon>
        <taxon>Mycobacteriales</taxon>
        <taxon>Nocardiaceae</taxon>
        <taxon>Nocardia</taxon>
    </lineage>
</organism>
<dbReference type="STRING" id="1406858.GCA_000710895_02777"/>
<proteinExistence type="inferred from homology"/>
<keyword evidence="3" id="KW-0378">Hydrolase</keyword>
<evidence type="ECO:0000256" key="3">
    <source>
        <dbReference type="ARBA" id="ARBA00022801"/>
    </source>
</evidence>
<feature type="signal peptide" evidence="6">
    <location>
        <begin position="1"/>
        <end position="32"/>
    </location>
</feature>
<accession>A0A378YEV7</accession>
<dbReference type="RefSeq" id="WP_039808308.1">
    <property type="nucleotide sequence ID" value="NZ_CP041695.1"/>
</dbReference>
<dbReference type="KEGG" id="nod:FOH10_30870"/>
<keyword evidence="6" id="KW-0732">Signal</keyword>
<dbReference type="AlphaFoldDB" id="A0A378YEV7"/>
<sequence length="244" mass="24759">MIAIGRARILRWAVVAAMALGGSVLTAGAAQAAPAAVLGGGSGIYVEQLDDPTTIGECTLTAIGFDRDDRLVGLTAGHCGEVGARIAAEYSIDSGTIGVIAEKSAGNDWAVIAFDPERVAPTRQVAQTVINGVGAPPNIGDNVCKNGRTTGFTCGVVWETKPGYFRSQVCADQGDSGGPVLLGDQLVGMIVAGSEVRIGPLSIDPGACAGGGDFIHRPEVSTNITLVLGDIDHRGGVGAGFRVF</sequence>
<evidence type="ECO:0008006" key="11">
    <source>
        <dbReference type="Google" id="ProtNLM"/>
    </source>
</evidence>
<gene>
    <name evidence="7" type="ORF">FOH10_30870</name>
    <name evidence="8" type="ORF">NCTC1934_01834</name>
</gene>
<name>A0A378YEV7_9NOCA</name>
<evidence type="ECO:0000256" key="6">
    <source>
        <dbReference type="SAM" id="SignalP"/>
    </source>
</evidence>
<dbReference type="Gene3D" id="2.40.10.10">
    <property type="entry name" value="Trypsin-like serine proteases"/>
    <property type="match status" value="2"/>
</dbReference>
<dbReference type="InterPro" id="IPR043504">
    <property type="entry name" value="Peptidase_S1_PA_chymotrypsin"/>
</dbReference>
<reference evidence="7 10" key="2">
    <citation type="submission" date="2019-07" db="EMBL/GenBank/DDBJ databases">
        <title>Complete Genome Sequence and Methylome Analysis of Nocardia otitidis-caviarum NEB252.</title>
        <authorList>
            <person name="Fomenkov A."/>
            <person name="Anton B.P."/>
            <person name="Vincze T."/>
            <person name="Roberts R.J."/>
        </authorList>
    </citation>
    <scope>NUCLEOTIDE SEQUENCE [LARGE SCALE GENOMIC DNA]</scope>
    <source>
        <strain evidence="7 10">NEB252</strain>
    </source>
</reference>
<feature type="chain" id="PRO_5036071401" description="Peptidase S1" evidence="6">
    <location>
        <begin position="33"/>
        <end position="244"/>
    </location>
</feature>
<comment type="similarity">
    <text evidence="1">Belongs to the peptidase S1 family.</text>
</comment>
<reference evidence="8 9" key="1">
    <citation type="submission" date="2018-06" db="EMBL/GenBank/DDBJ databases">
        <authorList>
            <consortium name="Pathogen Informatics"/>
            <person name="Doyle S."/>
        </authorList>
    </citation>
    <scope>NUCLEOTIDE SEQUENCE [LARGE SCALE GENOMIC DNA]</scope>
    <source>
        <strain evidence="8 9">NCTC1934</strain>
    </source>
</reference>
<dbReference type="OrthoDB" id="4536940at2"/>
<keyword evidence="5" id="KW-1015">Disulfide bond</keyword>
<protein>
    <recommendedName>
        <fullName evidence="11">Peptidase S1</fullName>
    </recommendedName>
</protein>
<dbReference type="EMBL" id="CP041695">
    <property type="protein sequence ID" value="QDP82477.1"/>
    <property type="molecule type" value="Genomic_DNA"/>
</dbReference>
<dbReference type="InterPro" id="IPR001316">
    <property type="entry name" value="Pept_S1A_streptogrisin"/>
</dbReference>
<evidence type="ECO:0000313" key="7">
    <source>
        <dbReference type="EMBL" id="QDP82477.1"/>
    </source>
</evidence>
<dbReference type="InterPro" id="IPR009003">
    <property type="entry name" value="Peptidase_S1_PA"/>
</dbReference>
<evidence type="ECO:0000256" key="5">
    <source>
        <dbReference type="ARBA" id="ARBA00023157"/>
    </source>
</evidence>
<keyword evidence="4" id="KW-0720">Serine protease</keyword>
<dbReference type="Proteomes" id="UP000255467">
    <property type="component" value="Unassembled WGS sequence"/>
</dbReference>
<keyword evidence="9" id="KW-1185">Reference proteome</keyword>
<keyword evidence="2" id="KW-0645">Protease</keyword>
<dbReference type="Proteomes" id="UP000317039">
    <property type="component" value="Chromosome"/>
</dbReference>
<evidence type="ECO:0000256" key="2">
    <source>
        <dbReference type="ARBA" id="ARBA00022670"/>
    </source>
</evidence>
<evidence type="ECO:0000313" key="9">
    <source>
        <dbReference type="Proteomes" id="UP000255467"/>
    </source>
</evidence>
<dbReference type="PRINTS" id="PR00861">
    <property type="entry name" value="ALYTICPTASE"/>
</dbReference>
<dbReference type="CDD" id="cd21112">
    <property type="entry name" value="alphaLP-like"/>
    <property type="match status" value="1"/>
</dbReference>